<gene>
    <name evidence="2" type="ORF">HMPREF9372_0753</name>
</gene>
<dbReference type="HOGENOM" id="CLU_159782_0_0_9"/>
<sequence>MMDKIHSQDYNYNGSCMNQLHERKNFKMIQQRFIELGEGYSDIYELLELMSTNSHRIYKSYIFSSGDGPAERLSFAVSFSPARADSHYMPIYICREGITYSADKPSKRYNLFVEHAEAMNASPIRVEVKHSSQFAEKDLFYQYIIGILRLNHLLPPLQ</sequence>
<dbReference type="Proteomes" id="UP000005316">
    <property type="component" value="Unassembled WGS sequence"/>
</dbReference>
<evidence type="ECO:0000313" key="2">
    <source>
        <dbReference type="EMBL" id="EGQ27305.1"/>
    </source>
</evidence>
<dbReference type="EMBL" id="AFPZ01000019">
    <property type="protein sequence ID" value="EGQ27305.1"/>
    <property type="molecule type" value="Genomic_DNA"/>
</dbReference>
<evidence type="ECO:0000313" key="3">
    <source>
        <dbReference type="Proteomes" id="UP000005316"/>
    </source>
</evidence>
<proteinExistence type="predicted"/>
<name>F9DPM3_9BACL</name>
<dbReference type="STRING" id="759851.SAMN04244570_2507"/>
<dbReference type="AlphaFoldDB" id="F9DPM3"/>
<protein>
    <recommendedName>
        <fullName evidence="1">DUF7147 domain-containing protein</fullName>
    </recommendedName>
</protein>
<organism evidence="2 3">
    <name type="scientific">Sporosarcina newyorkensis 2681</name>
    <dbReference type="NCBI Taxonomy" id="1027292"/>
    <lineage>
        <taxon>Bacteria</taxon>
        <taxon>Bacillati</taxon>
        <taxon>Bacillota</taxon>
        <taxon>Bacilli</taxon>
        <taxon>Bacillales</taxon>
        <taxon>Caryophanaceae</taxon>
        <taxon>Sporosarcina</taxon>
    </lineage>
</organism>
<feature type="domain" description="DUF7147" evidence="1">
    <location>
        <begin position="30"/>
        <end position="154"/>
    </location>
</feature>
<dbReference type="eggNOG" id="ENOG502ZQ3T">
    <property type="taxonomic scope" value="Bacteria"/>
</dbReference>
<reference evidence="2 3" key="1">
    <citation type="submission" date="2011-04" db="EMBL/GenBank/DDBJ databases">
        <authorList>
            <person name="Muzny D."/>
            <person name="Qin X."/>
            <person name="Deng J."/>
            <person name="Jiang H."/>
            <person name="Liu Y."/>
            <person name="Qu J."/>
            <person name="Song X.-Z."/>
            <person name="Zhang L."/>
            <person name="Thornton R."/>
            <person name="Coyle M."/>
            <person name="Francisco L."/>
            <person name="Jackson L."/>
            <person name="Javaid M."/>
            <person name="Korchina V."/>
            <person name="Kovar C."/>
            <person name="Mata R."/>
            <person name="Mathew T."/>
            <person name="Ngo R."/>
            <person name="Nguyen L."/>
            <person name="Nguyen N."/>
            <person name="Okwuonu G."/>
            <person name="Ongeri F."/>
            <person name="Pham C."/>
            <person name="Simmons D."/>
            <person name="Wilczek-Boney K."/>
            <person name="Hale W."/>
            <person name="Jakkamsetti A."/>
            <person name="Pham P."/>
            <person name="Ruth R."/>
            <person name="San Lucas F."/>
            <person name="Warren J."/>
            <person name="Zhang J."/>
            <person name="Zhao Z."/>
            <person name="Zhou C."/>
            <person name="Zhu D."/>
            <person name="Lee S."/>
            <person name="Bess C."/>
            <person name="Blankenburg K."/>
            <person name="Forbes L."/>
            <person name="Fu Q."/>
            <person name="Gubbala S."/>
            <person name="Hirani K."/>
            <person name="Jayaseelan J.C."/>
            <person name="Lara F."/>
            <person name="Munidasa M."/>
            <person name="Palculict T."/>
            <person name="Patil S."/>
            <person name="Pu L.-L."/>
            <person name="Saada N."/>
            <person name="Tang L."/>
            <person name="Weissenberger G."/>
            <person name="Zhu Y."/>
            <person name="Hemphill L."/>
            <person name="Shang Y."/>
            <person name="Youmans B."/>
            <person name="Ayvaz T."/>
            <person name="Ross M."/>
            <person name="Santibanez J."/>
            <person name="Aqrawi P."/>
            <person name="Gross S."/>
            <person name="Joshi V."/>
            <person name="Fowler G."/>
            <person name="Nazareth L."/>
            <person name="Reid J."/>
            <person name="Worley K."/>
            <person name="Petrosino J."/>
            <person name="Highlander S."/>
            <person name="Gibbs R."/>
        </authorList>
    </citation>
    <scope>NUCLEOTIDE SEQUENCE [LARGE SCALE GENOMIC DNA]</scope>
    <source>
        <strain evidence="2 3">2681</strain>
    </source>
</reference>
<comment type="caution">
    <text evidence="2">The sequence shown here is derived from an EMBL/GenBank/DDBJ whole genome shotgun (WGS) entry which is preliminary data.</text>
</comment>
<dbReference type="Pfam" id="PF23648">
    <property type="entry name" value="DUF7147"/>
    <property type="match status" value="1"/>
</dbReference>
<dbReference type="InterPro" id="IPR055571">
    <property type="entry name" value="DUF7147"/>
</dbReference>
<accession>F9DPM3</accession>
<evidence type="ECO:0000259" key="1">
    <source>
        <dbReference type="Pfam" id="PF23648"/>
    </source>
</evidence>